<dbReference type="AlphaFoldDB" id="A0A5C6E7Y5"/>
<dbReference type="InterPro" id="IPR010865">
    <property type="entry name" value="DUF1499"/>
</dbReference>
<dbReference type="EMBL" id="SJPW01000011">
    <property type="protein sequence ID" value="TWU44625.1"/>
    <property type="molecule type" value="Genomic_DNA"/>
</dbReference>
<dbReference type="Proteomes" id="UP000318288">
    <property type="component" value="Unassembled WGS sequence"/>
</dbReference>
<comment type="caution">
    <text evidence="1">The sequence shown here is derived from an EMBL/GenBank/DDBJ whole genome shotgun (WGS) entry which is preliminary data.</text>
</comment>
<accession>A0A5C6E7Y5</accession>
<proteinExistence type="predicted"/>
<gene>
    <name evidence="1" type="ORF">Poly51_60570</name>
</gene>
<name>A0A5C6E7Y5_9BACT</name>
<dbReference type="Pfam" id="PF07386">
    <property type="entry name" value="DUF1499"/>
    <property type="match status" value="1"/>
</dbReference>
<reference evidence="1 2" key="1">
    <citation type="submission" date="2019-02" db="EMBL/GenBank/DDBJ databases">
        <title>Deep-cultivation of Planctomycetes and their phenomic and genomic characterization uncovers novel biology.</title>
        <authorList>
            <person name="Wiegand S."/>
            <person name="Jogler M."/>
            <person name="Boedeker C."/>
            <person name="Pinto D."/>
            <person name="Vollmers J."/>
            <person name="Rivas-Marin E."/>
            <person name="Kohn T."/>
            <person name="Peeters S.H."/>
            <person name="Heuer A."/>
            <person name="Rast P."/>
            <person name="Oberbeckmann S."/>
            <person name="Bunk B."/>
            <person name="Jeske O."/>
            <person name="Meyerdierks A."/>
            <person name="Storesund J.E."/>
            <person name="Kallscheuer N."/>
            <person name="Luecker S."/>
            <person name="Lage O.M."/>
            <person name="Pohl T."/>
            <person name="Merkel B.J."/>
            <person name="Hornburger P."/>
            <person name="Mueller R.-W."/>
            <person name="Bruemmer F."/>
            <person name="Labrenz M."/>
            <person name="Spormann A.M."/>
            <person name="Op Den Camp H."/>
            <person name="Overmann J."/>
            <person name="Amann R."/>
            <person name="Jetten M.S.M."/>
            <person name="Mascher T."/>
            <person name="Medema M.H."/>
            <person name="Devos D.P."/>
            <person name="Kaster A.-K."/>
            <person name="Ovreas L."/>
            <person name="Rohde M."/>
            <person name="Galperin M.Y."/>
            <person name="Jogler C."/>
        </authorList>
    </citation>
    <scope>NUCLEOTIDE SEQUENCE [LARGE SCALE GENOMIC DNA]</scope>
    <source>
        <strain evidence="1 2">Poly51</strain>
    </source>
</reference>
<evidence type="ECO:0000313" key="2">
    <source>
        <dbReference type="Proteomes" id="UP000318288"/>
    </source>
</evidence>
<dbReference type="OrthoDB" id="9793534at2"/>
<evidence type="ECO:0000313" key="1">
    <source>
        <dbReference type="EMBL" id="TWU44625.1"/>
    </source>
</evidence>
<keyword evidence="2" id="KW-1185">Reference proteome</keyword>
<protein>
    <recommendedName>
        <fullName evidence="3">DUF1499 domain-containing protein</fullName>
    </recommendedName>
</protein>
<evidence type="ECO:0008006" key="3">
    <source>
        <dbReference type="Google" id="ProtNLM"/>
    </source>
</evidence>
<organism evidence="1 2">
    <name type="scientific">Rubripirellula tenax</name>
    <dbReference type="NCBI Taxonomy" id="2528015"/>
    <lineage>
        <taxon>Bacteria</taxon>
        <taxon>Pseudomonadati</taxon>
        <taxon>Planctomycetota</taxon>
        <taxon>Planctomycetia</taxon>
        <taxon>Pirellulales</taxon>
        <taxon>Pirellulaceae</taxon>
        <taxon>Rubripirellula</taxon>
    </lineage>
</organism>
<sequence length="126" mass="13925">MNVQSIVRGLTTNHAQLSDKAEDRILRPVQLAETPTSVADKIVQWTEHESGWALVSREPDDNGAVIALHLTRTTRIFRFVDDIRVQIVADPGGRSCRVDAESQSRVGKGDLGQNARNLRALVTAIR</sequence>
<dbReference type="RefSeq" id="WP_146462430.1">
    <property type="nucleotide sequence ID" value="NZ_SJPW01000011.1"/>
</dbReference>